<dbReference type="KEGG" id="salj:SMD11_5261"/>
<dbReference type="Gene3D" id="3.30.10.10">
    <property type="entry name" value="Trypsin Inhibitor V, subunit A"/>
    <property type="match status" value="1"/>
</dbReference>
<name>A0A1Z2L964_9ACTN</name>
<evidence type="ECO:0000313" key="2">
    <source>
        <dbReference type="EMBL" id="ARZ70850.1"/>
    </source>
</evidence>
<protein>
    <recommendedName>
        <fullName evidence="4">Proteinase inhibitor I78</fullName>
    </recommendedName>
</protein>
<accession>A0A1Z2L964</accession>
<dbReference type="Pfam" id="PF11720">
    <property type="entry name" value="Inhibitor_I78"/>
    <property type="match status" value="1"/>
</dbReference>
<reference evidence="2 3" key="1">
    <citation type="submission" date="2017-06" db="EMBL/GenBank/DDBJ databases">
        <title>Streptomyces albireticuli Genome sequencing and assembly.</title>
        <authorList>
            <person name="Wang Y."/>
            <person name="Du B."/>
            <person name="Ding Y."/>
            <person name="Liu H."/>
            <person name="Hou Q."/>
            <person name="Liu K."/>
            <person name="Yao L."/>
            <person name="Wang C."/>
        </authorList>
    </citation>
    <scope>NUCLEOTIDE SEQUENCE [LARGE SCALE GENOMIC DNA]</scope>
    <source>
        <strain evidence="2 3">MDJK11</strain>
    </source>
</reference>
<dbReference type="AlphaFoldDB" id="A0A1Z2L964"/>
<dbReference type="Proteomes" id="UP000195755">
    <property type="component" value="Chromosome"/>
</dbReference>
<dbReference type="EMBL" id="CP021744">
    <property type="protein sequence ID" value="ARZ70850.1"/>
    <property type="molecule type" value="Genomic_DNA"/>
</dbReference>
<proteinExistence type="predicted"/>
<dbReference type="OrthoDB" id="3482539at2"/>
<gene>
    <name evidence="2" type="ORF">SMD11_5261</name>
</gene>
<evidence type="ECO:0008006" key="4">
    <source>
        <dbReference type="Google" id="ProtNLM"/>
    </source>
</evidence>
<evidence type="ECO:0000256" key="1">
    <source>
        <dbReference type="SAM" id="MobiDB-lite"/>
    </source>
</evidence>
<evidence type="ECO:0000313" key="3">
    <source>
        <dbReference type="Proteomes" id="UP000195755"/>
    </source>
</evidence>
<dbReference type="RefSeq" id="WP_087928740.1">
    <property type="nucleotide sequence ID" value="NZ_CP021744.1"/>
</dbReference>
<sequence>MAPLPNIPAEPDDAPEGYTGLDAAEASRRARERGWATVRALAPGTVVTMEYQVGRLNFEVEEGTVRRCWKG</sequence>
<organism evidence="2 3">
    <name type="scientific">Streptomyces albireticuli</name>
    <dbReference type="NCBI Taxonomy" id="1940"/>
    <lineage>
        <taxon>Bacteria</taxon>
        <taxon>Bacillati</taxon>
        <taxon>Actinomycetota</taxon>
        <taxon>Actinomycetes</taxon>
        <taxon>Kitasatosporales</taxon>
        <taxon>Streptomycetaceae</taxon>
        <taxon>Streptomyces</taxon>
    </lineage>
</organism>
<feature type="region of interest" description="Disordered" evidence="1">
    <location>
        <begin position="1"/>
        <end position="30"/>
    </location>
</feature>
<dbReference type="InterPro" id="IPR021719">
    <property type="entry name" value="Prot_inh_I78"/>
</dbReference>